<dbReference type="SMART" id="SM00700">
    <property type="entry name" value="JHBP"/>
    <property type="match status" value="1"/>
</dbReference>
<dbReference type="Gene3D" id="3.15.10.30">
    <property type="entry name" value="Haemolymph juvenile hormone binding protein"/>
    <property type="match status" value="1"/>
</dbReference>
<proteinExistence type="predicted"/>
<feature type="chain" id="PRO_5034383498" evidence="1">
    <location>
        <begin position="20"/>
        <end position="248"/>
    </location>
</feature>
<protein>
    <submittedName>
        <fullName evidence="2">(northern house mosquito) hypothetical protein</fullName>
    </submittedName>
</protein>
<name>A0A8D8FP12_CULPI</name>
<dbReference type="InterPro" id="IPR038606">
    <property type="entry name" value="To_sf"/>
</dbReference>
<dbReference type="PANTHER" id="PTHR11008:SF39">
    <property type="entry name" value="CIRCADIAN CLOCK-CONTROLLED PROTEIN-LIKE PROTEIN"/>
    <property type="match status" value="1"/>
</dbReference>
<dbReference type="PANTHER" id="PTHR11008">
    <property type="entry name" value="PROTEIN TAKEOUT-LIKE PROTEIN"/>
    <property type="match status" value="1"/>
</dbReference>
<evidence type="ECO:0000256" key="1">
    <source>
        <dbReference type="SAM" id="SignalP"/>
    </source>
</evidence>
<feature type="signal peptide" evidence="1">
    <location>
        <begin position="1"/>
        <end position="19"/>
    </location>
</feature>
<dbReference type="GO" id="GO:0005615">
    <property type="term" value="C:extracellular space"/>
    <property type="evidence" value="ECO:0007669"/>
    <property type="project" value="TreeGrafter"/>
</dbReference>
<organism evidence="2">
    <name type="scientific">Culex pipiens</name>
    <name type="common">House mosquito</name>
    <dbReference type="NCBI Taxonomy" id="7175"/>
    <lineage>
        <taxon>Eukaryota</taxon>
        <taxon>Metazoa</taxon>
        <taxon>Ecdysozoa</taxon>
        <taxon>Arthropoda</taxon>
        <taxon>Hexapoda</taxon>
        <taxon>Insecta</taxon>
        <taxon>Pterygota</taxon>
        <taxon>Neoptera</taxon>
        <taxon>Endopterygota</taxon>
        <taxon>Diptera</taxon>
        <taxon>Nematocera</taxon>
        <taxon>Culicoidea</taxon>
        <taxon>Culicidae</taxon>
        <taxon>Culicinae</taxon>
        <taxon>Culicini</taxon>
        <taxon>Culex</taxon>
        <taxon>Culex</taxon>
    </lineage>
</organism>
<sequence>MVSSGVCLLVLASIQFALTAPTRRRQDSGSGGCPRGAQDLDDCVGNSIQQFVNFMASGKLSPKVAITPFDPLLLPNMTISQETKGLTAVYVNRYLIGLKNSFVHDTSVNLGKREFSLTLLMPALELLGMYSAESFEDHSDTENSILTISIRSSTAKFRVLGDLYKAPSGVQHLRLNVTDVQLALGHYMINDLDHSTHIPRANRHFNALPRLEFVRLIEADLRTQLGARLQHIANEVLALAPYEKFFPV</sequence>
<dbReference type="InterPro" id="IPR010562">
    <property type="entry name" value="Haemolymph_juvenile_hormone-bd"/>
</dbReference>
<evidence type="ECO:0000313" key="2">
    <source>
        <dbReference type="EMBL" id="CAG6477388.1"/>
    </source>
</evidence>
<keyword evidence="1" id="KW-0732">Signal</keyword>
<dbReference type="AlphaFoldDB" id="A0A8D8FP12"/>
<accession>A0A8D8FP12</accession>
<dbReference type="EMBL" id="HBUE01080743">
    <property type="protein sequence ID" value="CAG6477388.1"/>
    <property type="molecule type" value="Transcribed_RNA"/>
</dbReference>
<reference evidence="2" key="1">
    <citation type="submission" date="2021-05" db="EMBL/GenBank/DDBJ databases">
        <authorList>
            <person name="Alioto T."/>
            <person name="Alioto T."/>
            <person name="Gomez Garrido J."/>
        </authorList>
    </citation>
    <scope>NUCLEOTIDE SEQUENCE</scope>
</reference>
<dbReference type="Pfam" id="PF06585">
    <property type="entry name" value="JHBP"/>
    <property type="match status" value="1"/>
</dbReference>